<protein>
    <recommendedName>
        <fullName evidence="4">YtxH domain-containing protein</fullName>
    </recommendedName>
</protein>
<feature type="region of interest" description="Disordered" evidence="1">
    <location>
        <begin position="68"/>
        <end position="134"/>
    </location>
</feature>
<reference evidence="2 3" key="1">
    <citation type="submission" date="2019-08" db="EMBL/GenBank/DDBJ databases">
        <authorList>
            <person name="Dong K."/>
        </authorList>
    </citation>
    <scope>NUCLEOTIDE SEQUENCE [LARGE SCALE GENOMIC DNA]</scope>
    <source>
        <strain evidence="2 3">JCM14558</strain>
    </source>
</reference>
<dbReference type="Proteomes" id="UP000321034">
    <property type="component" value="Unassembled WGS sequence"/>
</dbReference>
<comment type="caution">
    <text evidence="2">The sequence shown here is derived from an EMBL/GenBank/DDBJ whole genome shotgun (WGS) entry which is preliminary data.</text>
</comment>
<name>A0A5C8HUV9_9MICO</name>
<evidence type="ECO:0000313" key="2">
    <source>
        <dbReference type="EMBL" id="TXK09883.1"/>
    </source>
</evidence>
<evidence type="ECO:0008006" key="4">
    <source>
        <dbReference type="Google" id="ProtNLM"/>
    </source>
</evidence>
<evidence type="ECO:0000313" key="3">
    <source>
        <dbReference type="Proteomes" id="UP000321034"/>
    </source>
</evidence>
<gene>
    <name evidence="2" type="ORF">FVP77_13445</name>
</gene>
<dbReference type="OrthoDB" id="5125216at2"/>
<dbReference type="EMBL" id="VRSV01000002">
    <property type="protein sequence ID" value="TXK09883.1"/>
    <property type="molecule type" value="Genomic_DNA"/>
</dbReference>
<evidence type="ECO:0000256" key="1">
    <source>
        <dbReference type="SAM" id="MobiDB-lite"/>
    </source>
</evidence>
<dbReference type="AlphaFoldDB" id="A0A5C8HUV9"/>
<dbReference type="RefSeq" id="WP_147895084.1">
    <property type="nucleotide sequence ID" value="NZ_BAAANR010000001.1"/>
</dbReference>
<keyword evidence="3" id="KW-1185">Reference proteome</keyword>
<organism evidence="2 3">
    <name type="scientific">Microbacterium hatanonis</name>
    <dbReference type="NCBI Taxonomy" id="404366"/>
    <lineage>
        <taxon>Bacteria</taxon>
        <taxon>Bacillati</taxon>
        <taxon>Actinomycetota</taxon>
        <taxon>Actinomycetes</taxon>
        <taxon>Micrococcales</taxon>
        <taxon>Microbacteriaceae</taxon>
        <taxon>Microbacterium</taxon>
    </lineage>
</organism>
<feature type="compositionally biased region" description="Low complexity" evidence="1">
    <location>
        <begin position="113"/>
        <end position="134"/>
    </location>
</feature>
<sequence>MKGKAGLVIGLAAGYVLGTRAGRERYEQIKTQAIKVWELEPVQTQVTRVQAFGASALKAVPSALWKGAKKVTHAASESGTAQERAQRAGSAAKSSAKKVADAVEDSVDDAKKAAPASSTSSSRSTSKPAASSGS</sequence>
<proteinExistence type="predicted"/>
<accession>A0A5C8HUV9</accession>